<dbReference type="PANTHER" id="PTHR43745">
    <property type="entry name" value="NITROREDUCTASE MJ1384-RELATED"/>
    <property type="match status" value="1"/>
</dbReference>
<reference evidence="11" key="1">
    <citation type="journal article" date="2008" name="Appl. Environ. Microbiol.">
        <title>Microcyclamide biosynthesis in two strains of Microcystis aeruginosa: from structure to genes and vice versa.</title>
        <authorList>
            <person name="Ziemert N."/>
            <person name="Ishida K."/>
            <person name="Quillardet P."/>
            <person name="Bouchier C."/>
            <person name="Hertweck C."/>
            <person name="de Marsac N.T."/>
            <person name="Dittmann E."/>
        </authorList>
    </citation>
    <scope>NUCLEOTIDE SEQUENCE</scope>
    <source>
        <strain evidence="11">NIES-298</strain>
    </source>
</reference>
<feature type="domain" description="PatG" evidence="8">
    <location>
        <begin position="1071"/>
        <end position="1180"/>
    </location>
</feature>
<organism evidence="11">
    <name type="scientific">Microcystis aeruginosa NIES-298</name>
    <dbReference type="NCBI Taxonomy" id="449468"/>
    <lineage>
        <taxon>Bacteria</taxon>
        <taxon>Bacillati</taxon>
        <taxon>Cyanobacteriota</taxon>
        <taxon>Cyanophyceae</taxon>
        <taxon>Oscillatoriophycideae</taxon>
        <taxon>Chroococcales</taxon>
        <taxon>Microcystaceae</taxon>
        <taxon>Microcystis</taxon>
    </lineage>
</organism>
<evidence type="ECO:0000256" key="3">
    <source>
        <dbReference type="ARBA" id="ARBA00022825"/>
    </source>
</evidence>
<evidence type="ECO:0000256" key="4">
    <source>
        <dbReference type="PROSITE-ProRule" id="PRU01240"/>
    </source>
</evidence>
<keyword evidence="1 11" id="KW-0645">Protease</keyword>
<evidence type="ECO:0000256" key="1">
    <source>
        <dbReference type="ARBA" id="ARBA00022670"/>
    </source>
</evidence>
<keyword evidence="3" id="KW-0720">Serine protease</keyword>
<dbReference type="PANTHER" id="PTHR43745:SF2">
    <property type="entry name" value="NITROREDUCTASE MJ1384-RELATED"/>
    <property type="match status" value="1"/>
</dbReference>
<dbReference type="SUPFAM" id="SSF52743">
    <property type="entry name" value="Subtilisin-like"/>
    <property type="match status" value="1"/>
</dbReference>
<accession>A8Y997</accession>
<comment type="caution">
    <text evidence="4">Lacks conserved residue(s) required for the propagation of feature annotation.</text>
</comment>
<dbReference type="InterPro" id="IPR023830">
    <property type="entry name" value="Peptidase_S8A_PatG"/>
</dbReference>
<dbReference type="InterPro" id="IPR000415">
    <property type="entry name" value="Nitroreductase-like"/>
</dbReference>
<dbReference type="InterPro" id="IPR034056">
    <property type="entry name" value="Pep_S8_PatG/PatA-like"/>
</dbReference>
<evidence type="ECO:0000259" key="7">
    <source>
        <dbReference type="Pfam" id="PF00881"/>
    </source>
</evidence>
<dbReference type="EMBL" id="AM774406">
    <property type="protein sequence ID" value="CAO82089.1"/>
    <property type="molecule type" value="Genomic_DNA"/>
</dbReference>
<dbReference type="SUPFAM" id="SSF55469">
    <property type="entry name" value="FMN-dependent nitroreductase-like"/>
    <property type="match status" value="1"/>
</dbReference>
<feature type="domain" description="PatG C-terminal" evidence="9">
    <location>
        <begin position="1234"/>
        <end position="1342"/>
    </location>
</feature>
<dbReference type="NCBIfam" id="TIGR03605">
    <property type="entry name" value="antibiot_sagB"/>
    <property type="match status" value="1"/>
</dbReference>
<dbReference type="CDD" id="cd07476">
    <property type="entry name" value="Peptidases_S8_thiazoline_oxidase_subtilisin-like_protease"/>
    <property type="match status" value="1"/>
</dbReference>
<evidence type="ECO:0000256" key="2">
    <source>
        <dbReference type="ARBA" id="ARBA00022801"/>
    </source>
</evidence>
<dbReference type="GO" id="GO:0006508">
    <property type="term" value="P:proteolysis"/>
    <property type="evidence" value="ECO:0007669"/>
    <property type="project" value="UniProtKB-KW"/>
</dbReference>
<protein>
    <submittedName>
        <fullName evidence="11">Thiazoline oxidase/subtilisin-like protease</fullName>
    </submittedName>
</protein>
<proteinExistence type="inferred from homology"/>
<name>A8Y997_MICAE</name>
<dbReference type="Pfam" id="PF18065">
    <property type="entry name" value="PatG_C"/>
    <property type="match status" value="1"/>
</dbReference>
<dbReference type="InterPro" id="IPR020051">
    <property type="entry name" value="SagB-type_dehydrogenase"/>
</dbReference>
<dbReference type="PROSITE" id="PS00138">
    <property type="entry name" value="SUBTILASE_SER"/>
    <property type="match status" value="1"/>
</dbReference>
<dbReference type="InterPro" id="IPR052544">
    <property type="entry name" value="Bacteriocin_Proc_Enz"/>
</dbReference>
<evidence type="ECO:0000313" key="11">
    <source>
        <dbReference type="EMBL" id="CAO82089.1"/>
    </source>
</evidence>
<dbReference type="InterPro" id="IPR000209">
    <property type="entry name" value="Peptidase_S8/S53_dom"/>
</dbReference>
<dbReference type="InterPro" id="IPR040483">
    <property type="entry name" value="PatG_dom"/>
</dbReference>
<dbReference type="Pfam" id="PF00082">
    <property type="entry name" value="Peptidase_S8"/>
    <property type="match status" value="1"/>
</dbReference>
<dbReference type="Pfam" id="PF22767">
    <property type="entry name" value="ThcOx"/>
    <property type="match status" value="1"/>
</dbReference>
<evidence type="ECO:0000259" key="9">
    <source>
        <dbReference type="Pfam" id="PF18065"/>
    </source>
</evidence>
<evidence type="ECO:0000259" key="6">
    <source>
        <dbReference type="Pfam" id="PF00082"/>
    </source>
</evidence>
<dbReference type="InterPro" id="IPR029479">
    <property type="entry name" value="Nitroreductase"/>
</dbReference>
<dbReference type="InterPro" id="IPR023828">
    <property type="entry name" value="Peptidase_S8_Ser-AS"/>
</dbReference>
<feature type="domain" description="Nitroreductase" evidence="7">
    <location>
        <begin position="307"/>
        <end position="515"/>
    </location>
</feature>
<feature type="domain" description="Peptidase S8/S53" evidence="6">
    <location>
        <begin position="741"/>
        <end position="959"/>
    </location>
</feature>
<dbReference type="InterPro" id="IPR054488">
    <property type="entry name" value="ThcOx_dom2"/>
</dbReference>
<dbReference type="CDD" id="cd02142">
    <property type="entry name" value="McbC_SagB-like_oxidoreductase"/>
    <property type="match status" value="1"/>
</dbReference>
<sequence length="1351" mass="146711">MTPPQFLTSNKIPFLIISPIAAVIDSLPNHRSPLSINMNNCPFAISLNPAVQVTSTKDGYTLHGAESEPNAWLTVATTPGMGMALDSLKAGNTTPELLVQGLAELEGQAAGEQFGQMLQQLDERGWLSYAVLPLAVAIPMVDSAELNLTEPYWTQTRLSLSRFAYQHPYEGAMVLESPLSKFRVKLLDWRASAILAQLAQPQTLGSLTPPPYLGAETAYQFLNLLWATGFLTADPEPPSLRLWEFHNLLFHSRSRLGRHDYPVIDYDLEQWSDFPAVKPPMSDKIVSLPRPNLQALMCNDATLTEAIERRRSIRGEDDDNNPISIEQLGELLYRTARVKKCVSPQEMFGKYWLKEQPILEEAGVDYGELTRRPYPGGGGMYELEIYVIVRLCQGLSQGVYHYDPLNHHLEMIFEFESDTDILTTSGYGIWNAIAQAPQVILVITARFGRLFRKYRSVAYALVLKHVGILKQNFYLVATNMGLAPTAAGVGDSDAFAQITGLDYLEESVVGEFMLGSLPSSNVEASGLESMEVDGSEEPAEATVSASDTGLAGMELEPDSGEPEPGQAEILGNQLESVGSVAEIASAEIGESPENTSEQVEETEAEAVELTASDAIAQTPDSSSVAEGEKSAGVWASEVESSATQLSIALHPHDLDDRIPGLAELHNQTLGDPRITIVILDGNPDHTLSCFAGANVSKVFPYWHEPADPISPEDYATFQAIRDQGLKGKAKQEALESAIPDTINRVELNDHACHVTSTIVGQEHSPVFGIAPNCRVINMPHDAVVTSDNGIALSGYNEVLSPLNLARAFELAIELGANVIHCAFCRPTQTGEGEEILVKAIKKCIDNNILIVSPTGNNLGECWCMPAVLPGTLAVGAAKVDGTPCHFSNWGGNNGEEGILAPGEDILGAQPCTEKPVRLTGTSMAAPVMTGIAALLMSLQVQQGKPVDAEAVRTALLNTAIPCDPNVVEEPERCLRGFVNIPGAMKVLFGQPSVTISFAGDQVTRTEWAGYGTAIAGDTSSIPAGITAIAVSSVGDSTMTMQSATPMAAEVAVTAAADPATVEASTAFSGHVYALGTLSYDFGDETCVDTFKERMAPVEMDSILVPPDPYDPRQMVEHLDRNPDESRSLIWTLSLDGDTIYVLEPTGAFSDQIYEMFVLMLVGQLEQKSSDEFVERISIPARQTNRTVELFSGQVVPVVKVHDIRGMYGWKVNTLVNAAMVAISRQVDEAQAPLIQQALTSFLNRVYNDLRNVGQTSRDRALNFAATNIFQAASVFAKAIAERRQLDTIEVEKSPFCRRNSDCWDIKLEFSDPERSSRGRKVFLFTLDVVLQMPVTLGKIKSWSMPSRSEQT</sequence>
<dbReference type="GO" id="GO:0016491">
    <property type="term" value="F:oxidoreductase activity"/>
    <property type="evidence" value="ECO:0007669"/>
    <property type="project" value="InterPro"/>
</dbReference>
<comment type="similarity">
    <text evidence="4">Belongs to the peptidase S8 family.</text>
</comment>
<dbReference type="InterPro" id="IPR040636">
    <property type="entry name" value="PatG_C"/>
</dbReference>
<evidence type="ECO:0000259" key="10">
    <source>
        <dbReference type="Pfam" id="PF22767"/>
    </source>
</evidence>
<evidence type="ECO:0000256" key="5">
    <source>
        <dbReference type="SAM" id="MobiDB-lite"/>
    </source>
</evidence>
<feature type="region of interest" description="Disordered" evidence="5">
    <location>
        <begin position="526"/>
        <end position="567"/>
    </location>
</feature>
<dbReference type="Gene3D" id="3.40.50.200">
    <property type="entry name" value="Peptidase S8/S53 domain"/>
    <property type="match status" value="1"/>
</dbReference>
<gene>
    <name evidence="11" type="primary">mcaG</name>
</gene>
<dbReference type="Gene3D" id="3.40.109.10">
    <property type="entry name" value="NADH Oxidase"/>
    <property type="match status" value="1"/>
</dbReference>
<dbReference type="InterPro" id="IPR036852">
    <property type="entry name" value="Peptidase_S8/S53_dom_sf"/>
</dbReference>
<dbReference type="PROSITE" id="PS51892">
    <property type="entry name" value="SUBTILASE"/>
    <property type="match status" value="1"/>
</dbReference>
<dbReference type="GO" id="GO:0004252">
    <property type="term" value="F:serine-type endopeptidase activity"/>
    <property type="evidence" value="ECO:0007669"/>
    <property type="project" value="InterPro"/>
</dbReference>
<evidence type="ECO:0000259" key="8">
    <source>
        <dbReference type="Pfam" id="PF18047"/>
    </source>
</evidence>
<keyword evidence="2" id="KW-0378">Hydrolase</keyword>
<dbReference type="Pfam" id="PF18047">
    <property type="entry name" value="PatG_D"/>
    <property type="match status" value="1"/>
</dbReference>
<feature type="compositionally biased region" description="Acidic residues" evidence="5">
    <location>
        <begin position="530"/>
        <end position="539"/>
    </location>
</feature>
<dbReference type="Pfam" id="PF00881">
    <property type="entry name" value="Nitroreductase"/>
    <property type="match status" value="1"/>
</dbReference>
<feature type="domain" description="Cyanobactin oxidase ThcOx second" evidence="10">
    <location>
        <begin position="159"/>
        <end position="260"/>
    </location>
</feature>
<dbReference type="NCBIfam" id="TIGR03895">
    <property type="entry name" value="protease_PatA"/>
    <property type="match status" value="1"/>
</dbReference>